<keyword evidence="4 5" id="KW-0175">Coiled coil</keyword>
<dbReference type="PANTHER" id="PTHR13546">
    <property type="entry name" value="RE60986P"/>
    <property type="match status" value="1"/>
</dbReference>
<feature type="region of interest" description="Disordered" evidence="6">
    <location>
        <begin position="261"/>
        <end position="313"/>
    </location>
</feature>
<feature type="coiled-coil region" evidence="5">
    <location>
        <begin position="122"/>
        <end position="156"/>
    </location>
</feature>
<reference evidence="7 8" key="1">
    <citation type="submission" date="2024-09" db="EMBL/GenBank/DDBJ databases">
        <title>A chromosome-level genome assembly of Gray's grenadier anchovy, Coilia grayii.</title>
        <authorList>
            <person name="Fu Z."/>
        </authorList>
    </citation>
    <scope>NUCLEOTIDE SEQUENCE [LARGE SCALE GENOMIC DNA]</scope>
    <source>
        <strain evidence="7">G4</strain>
        <tissue evidence="7">Muscle</tissue>
    </source>
</reference>
<keyword evidence="8" id="KW-1185">Reference proteome</keyword>
<sequence length="603" mass="63086">MEKATQPQLQLSISKGTESPAEDISNLSDEELLRWNKEDLVRRLRRSEADKMSVIMDHANLIREVNRSLQLHLNEIRGLKDVNQKLQEDNRELRDLCCFLDDDRQKGKRVSREWQRLGRYSASIMRKEVTVYLQKLKELEQRQDEVIRENLELKELCLLLEEEQRAGGERERERERGGGGSGVGSGGGGGGGGGGGQPPHHHNPLGSAGGPGCRSSIDSQSSLLMVPGVGLLMRDMGDGSSTSSAGSADSSDLQHLHKQTVLAGGGGTGGGGGGGGGGSGGGGGGGGGGVGVGGMVGSNTSTEHLHKPRTAAGGVGVGVGVGVVVGVGVGMVGGGGDVSPSPEHFPTRHRSTSLDYPFVLPPPCRPRCGSISVPDHHMMRGLSPEKYGRSGSGGGTGGGGTGTGAGGGPGVGRRSPEQRPKHAGSSIPPDSPHQKHHHHQHQHHQHQHHHMGSSPGSPMAGMELFQRQRTSVGSMGSVGSGCGSPEPRQGSGSLLGTPEHHHHLHHIQHQHQQQLLHDGKCALVAPGSGSPEMLRHQYGVSTEQAAAKFGSPTGRDGVQRRPTGGDEVSPHHRSIYNGMNGESYFSFASSSSSSSLLPGTQRD</sequence>
<evidence type="ECO:0008006" key="9">
    <source>
        <dbReference type="Google" id="ProtNLM"/>
    </source>
</evidence>
<evidence type="ECO:0000256" key="2">
    <source>
        <dbReference type="ARBA" id="ARBA00009052"/>
    </source>
</evidence>
<dbReference type="EMBL" id="JBHFQA010000586">
    <property type="protein sequence ID" value="KAL2076288.1"/>
    <property type="molecule type" value="Genomic_DNA"/>
</dbReference>
<feature type="compositionally biased region" description="Basic residues" evidence="6">
    <location>
        <begin position="500"/>
        <end position="509"/>
    </location>
</feature>
<comment type="similarity">
    <text evidence="2">Belongs to the CCDC85 family.</text>
</comment>
<proteinExistence type="inferred from homology"/>
<dbReference type="Pfam" id="PF10226">
    <property type="entry name" value="CCDC85"/>
    <property type="match status" value="1"/>
</dbReference>
<organism evidence="7 8">
    <name type="scientific">Coilia grayii</name>
    <name type="common">Gray's grenadier anchovy</name>
    <dbReference type="NCBI Taxonomy" id="363190"/>
    <lineage>
        <taxon>Eukaryota</taxon>
        <taxon>Metazoa</taxon>
        <taxon>Chordata</taxon>
        <taxon>Craniata</taxon>
        <taxon>Vertebrata</taxon>
        <taxon>Euteleostomi</taxon>
        <taxon>Actinopterygii</taxon>
        <taxon>Neopterygii</taxon>
        <taxon>Teleostei</taxon>
        <taxon>Clupei</taxon>
        <taxon>Clupeiformes</taxon>
        <taxon>Clupeoidei</taxon>
        <taxon>Engraulidae</taxon>
        <taxon>Coilinae</taxon>
        <taxon>Coilia</taxon>
    </lineage>
</organism>
<evidence type="ECO:0000256" key="5">
    <source>
        <dbReference type="SAM" id="Coils"/>
    </source>
</evidence>
<feature type="region of interest" description="Disordered" evidence="6">
    <location>
        <begin position="164"/>
        <end position="219"/>
    </location>
</feature>
<evidence type="ECO:0000256" key="1">
    <source>
        <dbReference type="ARBA" id="ARBA00004536"/>
    </source>
</evidence>
<feature type="compositionally biased region" description="Basic residues" evidence="6">
    <location>
        <begin position="434"/>
        <end position="451"/>
    </location>
</feature>
<evidence type="ECO:0000256" key="4">
    <source>
        <dbReference type="ARBA" id="ARBA00023054"/>
    </source>
</evidence>
<feature type="compositionally biased region" description="Gly residues" evidence="6">
    <location>
        <begin position="390"/>
        <end position="411"/>
    </location>
</feature>
<dbReference type="InterPro" id="IPR019359">
    <property type="entry name" value="CCDC85"/>
</dbReference>
<comment type="caution">
    <text evidence="7">The sequence shown here is derived from an EMBL/GenBank/DDBJ whole genome shotgun (WGS) entry which is preliminary data.</text>
</comment>
<feature type="compositionally biased region" description="Low complexity" evidence="6">
    <location>
        <begin position="238"/>
        <end position="251"/>
    </location>
</feature>
<protein>
    <recommendedName>
        <fullName evidence="9">Coiled-coil domain containing 85A</fullName>
    </recommendedName>
</protein>
<accession>A0ABD1IMQ9</accession>
<feature type="region of interest" description="Disordered" evidence="6">
    <location>
        <begin position="548"/>
        <end position="572"/>
    </location>
</feature>
<evidence type="ECO:0000313" key="8">
    <source>
        <dbReference type="Proteomes" id="UP001591681"/>
    </source>
</evidence>
<name>A0ABD1IMQ9_9TELE</name>
<feature type="compositionally biased region" description="Basic and acidic residues" evidence="6">
    <location>
        <begin position="164"/>
        <end position="177"/>
    </location>
</feature>
<evidence type="ECO:0000313" key="7">
    <source>
        <dbReference type="EMBL" id="KAL2076288.1"/>
    </source>
</evidence>
<dbReference type="GO" id="GO:0005912">
    <property type="term" value="C:adherens junction"/>
    <property type="evidence" value="ECO:0007669"/>
    <property type="project" value="UniProtKB-SubCell"/>
</dbReference>
<feature type="coiled-coil region" evidence="5">
    <location>
        <begin position="69"/>
        <end position="96"/>
    </location>
</feature>
<evidence type="ECO:0000256" key="3">
    <source>
        <dbReference type="ARBA" id="ARBA00022949"/>
    </source>
</evidence>
<keyword evidence="3" id="KW-0965">Cell junction</keyword>
<feature type="compositionally biased region" description="Gly residues" evidence="6">
    <location>
        <begin position="178"/>
        <end position="197"/>
    </location>
</feature>
<gene>
    <name evidence="7" type="ORF">ACEWY4_028120</name>
</gene>
<dbReference type="Proteomes" id="UP001591681">
    <property type="component" value="Unassembled WGS sequence"/>
</dbReference>
<feature type="compositionally biased region" description="Gly residues" evidence="6">
    <location>
        <begin position="263"/>
        <end position="296"/>
    </location>
</feature>
<dbReference type="AlphaFoldDB" id="A0ABD1IMQ9"/>
<feature type="compositionally biased region" description="Polar residues" evidence="6">
    <location>
        <begin position="1"/>
        <end position="17"/>
    </location>
</feature>
<feature type="region of interest" description="Disordered" evidence="6">
    <location>
        <begin position="234"/>
        <end position="253"/>
    </location>
</feature>
<feature type="region of interest" description="Disordered" evidence="6">
    <location>
        <begin position="375"/>
        <end position="509"/>
    </location>
</feature>
<dbReference type="PANTHER" id="PTHR13546:SF16">
    <property type="entry name" value="COILED-COIL DOMAIN CONTAINING 85A, LIKE ISOFORM X1"/>
    <property type="match status" value="1"/>
</dbReference>
<feature type="region of interest" description="Disordered" evidence="6">
    <location>
        <begin position="1"/>
        <end position="24"/>
    </location>
</feature>
<evidence type="ECO:0000256" key="6">
    <source>
        <dbReference type="SAM" id="MobiDB-lite"/>
    </source>
</evidence>
<comment type="subcellular location">
    <subcellularLocation>
        <location evidence="1">Cell junction</location>
        <location evidence="1">Adherens junction</location>
    </subcellularLocation>
</comment>